<keyword evidence="4" id="KW-1185">Reference proteome</keyword>
<evidence type="ECO:0000313" key="3">
    <source>
        <dbReference type="Proteomes" id="UP000036851"/>
    </source>
</evidence>
<evidence type="ECO:0000313" key="1">
    <source>
        <dbReference type="EMBL" id="KOC91616.1"/>
    </source>
</evidence>
<name>A0A0L7T8T7_9GAMM</name>
<dbReference type="EMBL" id="JRXE01000005">
    <property type="protein sequence ID" value="KOC91616.1"/>
    <property type="molecule type" value="Genomic_DNA"/>
</dbReference>
<proteinExistence type="predicted"/>
<comment type="caution">
    <text evidence="1">The sequence shown here is derived from an EMBL/GenBank/DDBJ whole genome shotgun (WGS) entry which is preliminary data.</text>
</comment>
<dbReference type="STRING" id="1560201.NG42_05100"/>
<protein>
    <submittedName>
        <fullName evidence="1">Uncharacterized protein</fullName>
    </submittedName>
</protein>
<reference evidence="3 4" key="1">
    <citation type="journal article" date="2015" name="Int. J. Syst. Evol. Microbiol.">
        <title>Erwinia iniecta sp. nov., isolated from Russian wheat aphids (Diuraphis noxia).</title>
        <authorList>
            <person name="Campillo T."/>
            <person name="Luna E."/>
            <person name="Portier P."/>
            <person name="Fischer-Le Saux M."/>
            <person name="Lapitan N."/>
            <person name="Tisserat N.A."/>
            <person name="Leach J.E."/>
        </authorList>
    </citation>
    <scope>NUCLEOTIDE SEQUENCE [LARGE SCALE GENOMIC DNA]</scope>
    <source>
        <strain evidence="1 4">B120</strain>
        <strain evidence="2 3">B149</strain>
    </source>
</reference>
<evidence type="ECO:0000313" key="4">
    <source>
        <dbReference type="Proteomes" id="UP000037088"/>
    </source>
</evidence>
<evidence type="ECO:0000313" key="2">
    <source>
        <dbReference type="EMBL" id="KOC94433.1"/>
    </source>
</evidence>
<dbReference type="Proteomes" id="UP000037088">
    <property type="component" value="Unassembled WGS sequence"/>
</dbReference>
<organism evidence="1 4">
    <name type="scientific">Winslowiella iniecta</name>
    <dbReference type="NCBI Taxonomy" id="1560201"/>
    <lineage>
        <taxon>Bacteria</taxon>
        <taxon>Pseudomonadati</taxon>
        <taxon>Pseudomonadota</taxon>
        <taxon>Gammaproteobacteria</taxon>
        <taxon>Enterobacterales</taxon>
        <taxon>Erwiniaceae</taxon>
        <taxon>Winslowiella</taxon>
    </lineage>
</organism>
<dbReference type="AlphaFoldDB" id="A0A0L7T8T7"/>
<dbReference type="PATRIC" id="fig|1560201.3.peg.1097"/>
<accession>A0A0L7T8T7</accession>
<dbReference type="EMBL" id="JRXF01000005">
    <property type="protein sequence ID" value="KOC94433.1"/>
    <property type="molecule type" value="Genomic_DNA"/>
</dbReference>
<gene>
    <name evidence="1" type="ORF">NG42_05100</name>
    <name evidence="2" type="ORF">NG43_04405</name>
</gene>
<dbReference type="Proteomes" id="UP000036851">
    <property type="component" value="Unassembled WGS sequence"/>
</dbReference>
<sequence>MENMDISISNTPSRVDDAEEFPVTVPVETIMDVMMQGIIDRWRVEILLSQGGINEESKIEW</sequence>